<evidence type="ECO:0000256" key="1">
    <source>
        <dbReference type="SAM" id="MobiDB-lite"/>
    </source>
</evidence>
<comment type="caution">
    <text evidence="2">The sequence shown here is derived from an EMBL/GenBank/DDBJ whole genome shotgun (WGS) entry which is preliminary data.</text>
</comment>
<dbReference type="Proteomes" id="UP000314294">
    <property type="component" value="Unassembled WGS sequence"/>
</dbReference>
<reference evidence="2 3" key="1">
    <citation type="submission" date="2019-03" db="EMBL/GenBank/DDBJ databases">
        <title>First draft genome of Liparis tanakae, snailfish: a comprehensive survey of snailfish specific genes.</title>
        <authorList>
            <person name="Kim W."/>
            <person name="Song I."/>
            <person name="Jeong J.-H."/>
            <person name="Kim D."/>
            <person name="Kim S."/>
            <person name="Ryu S."/>
            <person name="Song J.Y."/>
            <person name="Lee S.K."/>
        </authorList>
    </citation>
    <scope>NUCLEOTIDE SEQUENCE [LARGE SCALE GENOMIC DNA]</scope>
    <source>
        <tissue evidence="2">Muscle</tissue>
    </source>
</reference>
<sequence length="89" mass="9666">MGMGLGCLHHRERPADRLRAKADATAPPAGSRPQQAYTPPNTQRKARLSVRLDSNLPERSLHPNIRTAGWRASAPRVTVGGQNKVIAAH</sequence>
<organism evidence="2 3">
    <name type="scientific">Liparis tanakae</name>
    <name type="common">Tanaka's snailfish</name>
    <dbReference type="NCBI Taxonomy" id="230148"/>
    <lineage>
        <taxon>Eukaryota</taxon>
        <taxon>Metazoa</taxon>
        <taxon>Chordata</taxon>
        <taxon>Craniata</taxon>
        <taxon>Vertebrata</taxon>
        <taxon>Euteleostomi</taxon>
        <taxon>Actinopterygii</taxon>
        <taxon>Neopterygii</taxon>
        <taxon>Teleostei</taxon>
        <taxon>Neoteleostei</taxon>
        <taxon>Acanthomorphata</taxon>
        <taxon>Eupercaria</taxon>
        <taxon>Perciformes</taxon>
        <taxon>Cottioidei</taxon>
        <taxon>Cottales</taxon>
        <taxon>Liparidae</taxon>
        <taxon>Liparis</taxon>
    </lineage>
</organism>
<evidence type="ECO:0000313" key="2">
    <source>
        <dbReference type="EMBL" id="TNN54960.1"/>
    </source>
</evidence>
<name>A0A4Z2GP09_9TELE</name>
<feature type="compositionally biased region" description="Polar residues" evidence="1">
    <location>
        <begin position="32"/>
        <end position="43"/>
    </location>
</feature>
<feature type="compositionally biased region" description="Basic and acidic residues" evidence="1">
    <location>
        <begin position="13"/>
        <end position="22"/>
    </location>
</feature>
<protein>
    <submittedName>
        <fullName evidence="2">Uncharacterized protein</fullName>
    </submittedName>
</protein>
<evidence type="ECO:0000313" key="3">
    <source>
        <dbReference type="Proteomes" id="UP000314294"/>
    </source>
</evidence>
<dbReference type="EMBL" id="SRLO01000470">
    <property type="protein sequence ID" value="TNN54960.1"/>
    <property type="molecule type" value="Genomic_DNA"/>
</dbReference>
<proteinExistence type="predicted"/>
<keyword evidence="3" id="KW-1185">Reference proteome</keyword>
<dbReference type="AlphaFoldDB" id="A0A4Z2GP09"/>
<gene>
    <name evidence="2" type="ORF">EYF80_034828</name>
</gene>
<accession>A0A4Z2GP09</accession>
<feature type="region of interest" description="Disordered" evidence="1">
    <location>
        <begin position="1"/>
        <end position="46"/>
    </location>
</feature>